<keyword evidence="3 8" id="KW-1134">Transmembrane beta strand</keyword>
<dbReference type="Gene3D" id="2.60.40.1120">
    <property type="entry name" value="Carboxypeptidase-like, regulatory domain"/>
    <property type="match status" value="1"/>
</dbReference>
<name>A0A9D9N4E0_9BACT</name>
<dbReference type="Gene3D" id="2.170.130.10">
    <property type="entry name" value="TonB-dependent receptor, plug domain"/>
    <property type="match status" value="1"/>
</dbReference>
<keyword evidence="13" id="KW-0675">Receptor</keyword>
<evidence type="ECO:0000256" key="1">
    <source>
        <dbReference type="ARBA" id="ARBA00004571"/>
    </source>
</evidence>
<keyword evidence="6 8" id="KW-0472">Membrane</keyword>
<organism evidence="13 14">
    <name type="scientific">Candidatus Gallipaludibacter merdavium</name>
    <dbReference type="NCBI Taxonomy" id="2840839"/>
    <lineage>
        <taxon>Bacteria</taxon>
        <taxon>Pseudomonadati</taxon>
        <taxon>Bacteroidota</taxon>
        <taxon>Bacteroidia</taxon>
        <taxon>Bacteroidales</taxon>
        <taxon>Candidatus Gallipaludibacter</taxon>
    </lineage>
</organism>
<protein>
    <submittedName>
        <fullName evidence="13">TonB-dependent receptor</fullName>
    </submittedName>
</protein>
<keyword evidence="5 9" id="KW-0798">TonB box</keyword>
<feature type="signal peptide" evidence="10">
    <location>
        <begin position="1"/>
        <end position="19"/>
    </location>
</feature>
<dbReference type="PROSITE" id="PS52016">
    <property type="entry name" value="TONB_DEPENDENT_REC_3"/>
    <property type="match status" value="1"/>
</dbReference>
<dbReference type="InterPro" id="IPR008969">
    <property type="entry name" value="CarboxyPept-like_regulatory"/>
</dbReference>
<dbReference type="EMBL" id="JADIMG010000059">
    <property type="protein sequence ID" value="MBO8459889.1"/>
    <property type="molecule type" value="Genomic_DNA"/>
</dbReference>
<dbReference type="AlphaFoldDB" id="A0A9D9N4E0"/>
<dbReference type="SUPFAM" id="SSF49464">
    <property type="entry name" value="Carboxypeptidase regulatory domain-like"/>
    <property type="match status" value="1"/>
</dbReference>
<dbReference type="GO" id="GO:0015344">
    <property type="term" value="F:siderophore uptake transmembrane transporter activity"/>
    <property type="evidence" value="ECO:0007669"/>
    <property type="project" value="TreeGrafter"/>
</dbReference>
<keyword evidence="7 8" id="KW-0998">Cell outer membrane</keyword>
<evidence type="ECO:0000256" key="4">
    <source>
        <dbReference type="ARBA" id="ARBA00022692"/>
    </source>
</evidence>
<dbReference type="Pfam" id="PF00593">
    <property type="entry name" value="TonB_dep_Rec_b-barrel"/>
    <property type="match status" value="1"/>
</dbReference>
<evidence type="ECO:0000313" key="14">
    <source>
        <dbReference type="Proteomes" id="UP000823641"/>
    </source>
</evidence>
<reference evidence="13" key="2">
    <citation type="journal article" date="2021" name="PeerJ">
        <title>Extensive microbial diversity within the chicken gut microbiome revealed by metagenomics and culture.</title>
        <authorList>
            <person name="Gilroy R."/>
            <person name="Ravi A."/>
            <person name="Getino M."/>
            <person name="Pursley I."/>
            <person name="Horton D.L."/>
            <person name="Alikhan N.F."/>
            <person name="Baker D."/>
            <person name="Gharbi K."/>
            <person name="Hall N."/>
            <person name="Watson M."/>
            <person name="Adriaenssens E.M."/>
            <person name="Foster-Nyarko E."/>
            <person name="Jarju S."/>
            <person name="Secka A."/>
            <person name="Antonio M."/>
            <person name="Oren A."/>
            <person name="Chaudhuri R.R."/>
            <person name="La Ragione R."/>
            <person name="Hildebrand F."/>
            <person name="Pallen M.J."/>
        </authorList>
    </citation>
    <scope>NUCLEOTIDE SEQUENCE</scope>
    <source>
        <strain evidence="13">G3-3990</strain>
    </source>
</reference>
<dbReference type="SUPFAM" id="SSF56935">
    <property type="entry name" value="Porins"/>
    <property type="match status" value="1"/>
</dbReference>
<comment type="similarity">
    <text evidence="8 9">Belongs to the TonB-dependent receptor family.</text>
</comment>
<dbReference type="PANTHER" id="PTHR30069">
    <property type="entry name" value="TONB-DEPENDENT OUTER MEMBRANE RECEPTOR"/>
    <property type="match status" value="1"/>
</dbReference>
<feature type="domain" description="TonB-dependent receptor-like beta-barrel" evidence="11">
    <location>
        <begin position="296"/>
        <end position="740"/>
    </location>
</feature>
<proteinExistence type="inferred from homology"/>
<evidence type="ECO:0000256" key="7">
    <source>
        <dbReference type="ARBA" id="ARBA00023237"/>
    </source>
</evidence>
<evidence type="ECO:0000256" key="8">
    <source>
        <dbReference type="PROSITE-ProRule" id="PRU01360"/>
    </source>
</evidence>
<comment type="caution">
    <text evidence="13">The sequence shown here is derived from an EMBL/GenBank/DDBJ whole genome shotgun (WGS) entry which is preliminary data.</text>
</comment>
<dbReference type="InterPro" id="IPR037066">
    <property type="entry name" value="Plug_dom_sf"/>
</dbReference>
<sequence length="776" mass="86490">MKKIFFLMVLLCHVLLTYAIEPNNDAKRVQTESDAHIIGDVTDKTTGDHLGFITIAIKGTTIGTTTDATGHYFLKNLPEGKFTLIASSVGYKSISKEVEIKANSTQEINFVMEEDAVLLDNVIVSANRGETTRREASNIVNVLTPKIFENTNATCMAQGLNFQPGVRVENNCQNCGFTQVRINGLDGPYTQILIDSRPIFSALAGVYGLEQIPANMIERVEVVRGGGSALFGANAIAGTINIITKEPLNNSLTISNTTTLIGGTKTDVNTSVNGALVSENGKYGASLYGSTKQREGWDANGDGFTEIGMLRNHNLGFRSYFKTSLQSKLSIEYHNSYEFRRGGDSLSIPPHEANIAEQTEHNINTGGIKFDWFTRDYKHRLSVYASAQHVHRNSYYGTDKDPNAYGTTKDLTTVGGVQYIYSMEKCLFMPADLTVGAEVNYNTLHDETLAHNHDVQQDIFMYSAFAQNEWKNKTWTMLLGVRMDKHNLIKNPIFSPRVNFRYNPAEWVSLRTGYAMGFRAPQIFDEDLHITAVGGKSSIIHNAENLRPERSHSVNLSADFYKSFGQVQTNFLIDGFFTKLQDVFVLNEMPSTDESLLKYERQNGKGATVMGVSLEARVAPSNKWNIQLGGTIQQSQYDEAEWGWTEDEQAVLRRKTGKEMFRSPNSYGYLTVNYLPIRGLNIAASGTYTGRMWVQHCAGYIEHDEEVLTPAFFDLNLRVAYDIQLKGNTTLQVNAGVQNILNSFQKDFDEGSKRDGGYIYGPSTPRSYFAGLKFSL</sequence>
<dbReference type="InterPro" id="IPR039426">
    <property type="entry name" value="TonB-dep_rcpt-like"/>
</dbReference>
<reference evidence="13" key="1">
    <citation type="submission" date="2020-10" db="EMBL/GenBank/DDBJ databases">
        <authorList>
            <person name="Gilroy R."/>
        </authorList>
    </citation>
    <scope>NUCLEOTIDE SEQUENCE</scope>
    <source>
        <strain evidence="13">G3-3990</strain>
    </source>
</reference>
<evidence type="ECO:0000259" key="12">
    <source>
        <dbReference type="Pfam" id="PF07715"/>
    </source>
</evidence>
<dbReference type="GO" id="GO:0009279">
    <property type="term" value="C:cell outer membrane"/>
    <property type="evidence" value="ECO:0007669"/>
    <property type="project" value="UniProtKB-SubCell"/>
</dbReference>
<evidence type="ECO:0000256" key="2">
    <source>
        <dbReference type="ARBA" id="ARBA00022448"/>
    </source>
</evidence>
<comment type="subcellular location">
    <subcellularLocation>
        <location evidence="1 8">Cell outer membrane</location>
        <topology evidence="1 8">Multi-pass membrane protein</topology>
    </subcellularLocation>
</comment>
<dbReference type="Gene3D" id="2.40.170.20">
    <property type="entry name" value="TonB-dependent receptor, beta-barrel domain"/>
    <property type="match status" value="1"/>
</dbReference>
<feature type="chain" id="PRO_5039220806" evidence="10">
    <location>
        <begin position="20"/>
        <end position="776"/>
    </location>
</feature>
<dbReference type="Proteomes" id="UP000823641">
    <property type="component" value="Unassembled WGS sequence"/>
</dbReference>
<keyword evidence="10" id="KW-0732">Signal</keyword>
<accession>A0A9D9N4E0</accession>
<dbReference type="CDD" id="cd01347">
    <property type="entry name" value="ligand_gated_channel"/>
    <property type="match status" value="1"/>
</dbReference>
<evidence type="ECO:0000256" key="10">
    <source>
        <dbReference type="SAM" id="SignalP"/>
    </source>
</evidence>
<dbReference type="InterPro" id="IPR036942">
    <property type="entry name" value="Beta-barrel_TonB_sf"/>
</dbReference>
<evidence type="ECO:0000313" key="13">
    <source>
        <dbReference type="EMBL" id="MBO8459889.1"/>
    </source>
</evidence>
<evidence type="ECO:0000256" key="9">
    <source>
        <dbReference type="RuleBase" id="RU003357"/>
    </source>
</evidence>
<evidence type="ECO:0000256" key="6">
    <source>
        <dbReference type="ARBA" id="ARBA00023136"/>
    </source>
</evidence>
<dbReference type="InterPro" id="IPR000531">
    <property type="entry name" value="Beta-barrel_TonB"/>
</dbReference>
<evidence type="ECO:0000259" key="11">
    <source>
        <dbReference type="Pfam" id="PF00593"/>
    </source>
</evidence>
<keyword evidence="2 8" id="KW-0813">Transport</keyword>
<gene>
    <name evidence="13" type="ORF">IAA73_06110</name>
</gene>
<dbReference type="Pfam" id="PF07715">
    <property type="entry name" value="Plug"/>
    <property type="match status" value="1"/>
</dbReference>
<dbReference type="Pfam" id="PF13715">
    <property type="entry name" value="CarbopepD_reg_2"/>
    <property type="match status" value="1"/>
</dbReference>
<keyword evidence="4 8" id="KW-0812">Transmembrane</keyword>
<dbReference type="InterPro" id="IPR012910">
    <property type="entry name" value="Plug_dom"/>
</dbReference>
<evidence type="ECO:0000256" key="5">
    <source>
        <dbReference type="ARBA" id="ARBA00023077"/>
    </source>
</evidence>
<dbReference type="GO" id="GO:0044718">
    <property type="term" value="P:siderophore transmembrane transport"/>
    <property type="evidence" value="ECO:0007669"/>
    <property type="project" value="TreeGrafter"/>
</dbReference>
<feature type="domain" description="TonB-dependent receptor plug" evidence="12">
    <location>
        <begin position="133"/>
        <end position="239"/>
    </location>
</feature>
<evidence type="ECO:0000256" key="3">
    <source>
        <dbReference type="ARBA" id="ARBA00022452"/>
    </source>
</evidence>
<dbReference type="PANTHER" id="PTHR30069:SF57">
    <property type="entry name" value="TONB-DEPENDENT RECEPTOR"/>
    <property type="match status" value="1"/>
</dbReference>